<name>A0AAV8A4W3_9EUKA</name>
<gene>
    <name evidence="8" type="ORF">M0812_05317</name>
    <name evidence="9" type="ORF">M0813_06634</name>
</gene>
<keyword evidence="7" id="KW-0479">Metal-binding</keyword>
<evidence type="ECO:0000256" key="1">
    <source>
        <dbReference type="ARBA" id="ARBA00010638"/>
    </source>
</evidence>
<dbReference type="Proteomes" id="UP001150062">
    <property type="component" value="Unassembled WGS sequence"/>
</dbReference>
<evidence type="ECO:0000313" key="10">
    <source>
        <dbReference type="Proteomes" id="UP001146793"/>
    </source>
</evidence>
<evidence type="ECO:0000256" key="2">
    <source>
        <dbReference type="ARBA" id="ARBA00022741"/>
    </source>
</evidence>
<feature type="binding site" evidence="6">
    <location>
        <position position="65"/>
    </location>
    <ligand>
        <name>substrate</name>
    </ligand>
</feature>
<dbReference type="SUPFAM" id="SSF100950">
    <property type="entry name" value="NagB/RpiA/CoA transferase-like"/>
    <property type="match status" value="1"/>
</dbReference>
<comment type="cofactor">
    <cofactor evidence="7">
        <name>Mg(2+)</name>
        <dbReference type="ChEBI" id="CHEBI:18420"/>
    </cofactor>
</comment>
<dbReference type="InterPro" id="IPR002698">
    <property type="entry name" value="FTHF_cligase"/>
</dbReference>
<dbReference type="AlphaFoldDB" id="A0AAV8A4W3"/>
<feature type="binding site" evidence="6">
    <location>
        <position position="58"/>
    </location>
    <ligand>
        <name>substrate</name>
    </ligand>
</feature>
<accession>A0AAV8A4W3</accession>
<reference evidence="8" key="2">
    <citation type="submission" date="2022-08" db="EMBL/GenBank/DDBJ databases">
        <title>Novel sulphate-reducing endosymbionts in the free-living metamonad Anaeramoeba.</title>
        <authorList>
            <person name="Jerlstrom-Hultqvist J."/>
            <person name="Cepicka I."/>
            <person name="Gallot-Lavallee L."/>
            <person name="Salas-Leiva D."/>
            <person name="Curtis B.A."/>
            <person name="Zahonova K."/>
            <person name="Pipaliya S."/>
            <person name="Dacks J."/>
            <person name="Roger A.J."/>
        </authorList>
    </citation>
    <scope>NUCLEOTIDE SEQUENCE</scope>
    <source>
        <strain evidence="8">Busselton2</strain>
    </source>
</reference>
<evidence type="ECO:0000256" key="5">
    <source>
        <dbReference type="ARBA" id="ARBA00038966"/>
    </source>
</evidence>
<dbReference type="NCBIfam" id="TIGR02727">
    <property type="entry name" value="MTHFS_bact"/>
    <property type="match status" value="1"/>
</dbReference>
<dbReference type="EMBL" id="JANTQA010000012">
    <property type="protein sequence ID" value="KAJ3449172.1"/>
    <property type="molecule type" value="Genomic_DNA"/>
</dbReference>
<dbReference type="GO" id="GO:0046872">
    <property type="term" value="F:metal ion binding"/>
    <property type="evidence" value="ECO:0007669"/>
    <property type="project" value="UniProtKB-KW"/>
</dbReference>
<evidence type="ECO:0000313" key="11">
    <source>
        <dbReference type="Proteomes" id="UP001150062"/>
    </source>
</evidence>
<dbReference type="GO" id="GO:0005739">
    <property type="term" value="C:mitochondrion"/>
    <property type="evidence" value="ECO:0007669"/>
    <property type="project" value="TreeGrafter"/>
</dbReference>
<evidence type="ECO:0000256" key="4">
    <source>
        <dbReference type="ARBA" id="ARBA00036539"/>
    </source>
</evidence>
<keyword evidence="3 6" id="KW-0067">ATP-binding</keyword>
<evidence type="ECO:0000313" key="8">
    <source>
        <dbReference type="EMBL" id="KAJ3449172.1"/>
    </source>
</evidence>
<dbReference type="InterPro" id="IPR024185">
    <property type="entry name" value="FTHF_cligase-like_sf"/>
</dbReference>
<keyword evidence="7" id="KW-0460">Magnesium</keyword>
<evidence type="ECO:0000256" key="6">
    <source>
        <dbReference type="PIRSR" id="PIRSR006806-1"/>
    </source>
</evidence>
<dbReference type="Pfam" id="PF01812">
    <property type="entry name" value="5-FTHF_cyc-lig"/>
    <property type="match status" value="1"/>
</dbReference>
<comment type="catalytic activity">
    <reaction evidence="4 7">
        <text>(6S)-5-formyl-5,6,7,8-tetrahydrofolate + ATP = (6R)-5,10-methenyltetrahydrofolate + ADP + phosphate</text>
        <dbReference type="Rhea" id="RHEA:10488"/>
        <dbReference type="ChEBI" id="CHEBI:30616"/>
        <dbReference type="ChEBI" id="CHEBI:43474"/>
        <dbReference type="ChEBI" id="CHEBI:57455"/>
        <dbReference type="ChEBI" id="CHEBI:57457"/>
        <dbReference type="ChEBI" id="CHEBI:456216"/>
        <dbReference type="EC" id="6.3.3.2"/>
    </reaction>
</comment>
<dbReference type="Proteomes" id="UP001146793">
    <property type="component" value="Unassembled WGS sequence"/>
</dbReference>
<evidence type="ECO:0000313" key="9">
    <source>
        <dbReference type="EMBL" id="KAJ6230642.1"/>
    </source>
</evidence>
<sequence length="212" mass="24692">MSNNNLSIRKQKILLRKQVRKKLSQLSNEKIAQESITIQQKLLSTTEYQNSRNISLYVHSLPLKEVHTDLIFKDIFGSTNRDKKVYIPYTTNFELGEMKMIRVYDFEDMKTLNKSAFSTLEPNLMYKEKLREDGEEQGLDLVIVPLLACDQNCKRLGRGKGFYDRFLSRASQNNKLKMIGIALSDQIVEHVPINENDWVLDKIISSNQIFKK</sequence>
<comment type="caution">
    <text evidence="8">The sequence shown here is derived from an EMBL/GenBank/DDBJ whole genome shotgun (WGS) entry which is preliminary data.</text>
</comment>
<feature type="binding site" evidence="6">
    <location>
        <begin position="12"/>
        <end position="16"/>
    </location>
    <ligand>
        <name>ATP</name>
        <dbReference type="ChEBI" id="CHEBI:30616"/>
    </ligand>
</feature>
<organism evidence="8 10">
    <name type="scientific">Anaeramoeba flamelloides</name>
    <dbReference type="NCBI Taxonomy" id="1746091"/>
    <lineage>
        <taxon>Eukaryota</taxon>
        <taxon>Metamonada</taxon>
        <taxon>Anaeramoebidae</taxon>
        <taxon>Anaeramoeba</taxon>
    </lineage>
</organism>
<dbReference type="PANTHER" id="PTHR23407:SF1">
    <property type="entry name" value="5-FORMYLTETRAHYDROFOLATE CYCLO-LIGASE"/>
    <property type="match status" value="1"/>
</dbReference>
<dbReference type="PIRSF" id="PIRSF006806">
    <property type="entry name" value="FTHF_cligase"/>
    <property type="match status" value="1"/>
</dbReference>
<evidence type="ECO:0000256" key="7">
    <source>
        <dbReference type="RuleBase" id="RU361279"/>
    </source>
</evidence>
<reference evidence="9" key="1">
    <citation type="submission" date="2022-08" db="EMBL/GenBank/DDBJ databases">
        <title>Novel sulfate-reducing endosymbionts in the free-living metamonad Anaeramoeba.</title>
        <authorList>
            <person name="Jerlstrom-Hultqvist J."/>
            <person name="Cepicka I."/>
            <person name="Gallot-Lavallee L."/>
            <person name="Salas-Leiva D."/>
            <person name="Curtis B.A."/>
            <person name="Zahonova K."/>
            <person name="Pipaliya S."/>
            <person name="Dacks J."/>
            <person name="Roger A.J."/>
        </authorList>
    </citation>
    <scope>NUCLEOTIDE SEQUENCE</scope>
    <source>
        <strain evidence="9">Schooner1</strain>
    </source>
</reference>
<proteinExistence type="inferred from homology"/>
<dbReference type="GO" id="GO:0005524">
    <property type="term" value="F:ATP binding"/>
    <property type="evidence" value="ECO:0007669"/>
    <property type="project" value="UniProtKB-KW"/>
</dbReference>
<comment type="similarity">
    <text evidence="1 7">Belongs to the 5-formyltetrahydrofolate cyclo-ligase family.</text>
</comment>
<dbReference type="Gene3D" id="3.40.50.10420">
    <property type="entry name" value="NagB/RpiA/CoA transferase-like"/>
    <property type="match status" value="1"/>
</dbReference>
<dbReference type="EC" id="6.3.3.2" evidence="5 7"/>
<keyword evidence="2 6" id="KW-0547">Nucleotide-binding</keyword>
<dbReference type="GO" id="GO:0009396">
    <property type="term" value="P:folic acid-containing compound biosynthetic process"/>
    <property type="evidence" value="ECO:0007669"/>
    <property type="project" value="TreeGrafter"/>
</dbReference>
<dbReference type="EMBL" id="JAOAOG010000310">
    <property type="protein sequence ID" value="KAJ6230642.1"/>
    <property type="molecule type" value="Genomic_DNA"/>
</dbReference>
<keyword evidence="11" id="KW-1185">Reference proteome</keyword>
<feature type="binding site" evidence="6">
    <location>
        <begin position="155"/>
        <end position="163"/>
    </location>
    <ligand>
        <name>ATP</name>
        <dbReference type="ChEBI" id="CHEBI:30616"/>
    </ligand>
</feature>
<protein>
    <recommendedName>
        <fullName evidence="5 7">5-formyltetrahydrofolate cyclo-ligase</fullName>
        <ecNumber evidence="5 7">6.3.3.2</ecNumber>
    </recommendedName>
</protein>
<dbReference type="InterPro" id="IPR037171">
    <property type="entry name" value="NagB/RpiA_transferase-like"/>
</dbReference>
<dbReference type="PANTHER" id="PTHR23407">
    <property type="entry name" value="ATPASE INHIBITOR/5-FORMYLTETRAHYDROFOLATE CYCLO-LIGASE"/>
    <property type="match status" value="1"/>
</dbReference>
<dbReference type="GO" id="GO:0030272">
    <property type="term" value="F:5-formyltetrahydrofolate cyclo-ligase activity"/>
    <property type="evidence" value="ECO:0007669"/>
    <property type="project" value="UniProtKB-EC"/>
</dbReference>
<evidence type="ECO:0000256" key="3">
    <source>
        <dbReference type="ARBA" id="ARBA00022840"/>
    </source>
</evidence>
<dbReference type="GO" id="GO:0035999">
    <property type="term" value="P:tetrahydrofolate interconversion"/>
    <property type="evidence" value="ECO:0007669"/>
    <property type="project" value="TreeGrafter"/>
</dbReference>